<name>A0ACA9RBX9_9GLOM</name>
<protein>
    <submittedName>
        <fullName evidence="1">15780_t:CDS:1</fullName>
    </submittedName>
</protein>
<evidence type="ECO:0000313" key="1">
    <source>
        <dbReference type="EMBL" id="CAG8786395.1"/>
    </source>
</evidence>
<organism evidence="1 2">
    <name type="scientific">Racocetra persica</name>
    <dbReference type="NCBI Taxonomy" id="160502"/>
    <lineage>
        <taxon>Eukaryota</taxon>
        <taxon>Fungi</taxon>
        <taxon>Fungi incertae sedis</taxon>
        <taxon>Mucoromycota</taxon>
        <taxon>Glomeromycotina</taxon>
        <taxon>Glomeromycetes</taxon>
        <taxon>Diversisporales</taxon>
        <taxon>Gigasporaceae</taxon>
        <taxon>Racocetra</taxon>
    </lineage>
</organism>
<feature type="non-terminal residue" evidence="1">
    <location>
        <position position="181"/>
    </location>
</feature>
<dbReference type="EMBL" id="CAJVQC010048582">
    <property type="protein sequence ID" value="CAG8786395.1"/>
    <property type="molecule type" value="Genomic_DNA"/>
</dbReference>
<proteinExistence type="predicted"/>
<dbReference type="Proteomes" id="UP000789920">
    <property type="component" value="Unassembled WGS sequence"/>
</dbReference>
<sequence length="181" mass="20906">MAKRVVFLALDRLGLYVKNNKELQNFWMFFTLGASSFQADALDPSDSAQNWGAILHRVGKDRLVFNNGNVNKNIFFNENSPYPSIPKMILKDDENTKIAFYWLQLSYYLLKNSIYDHATVSQVKKYILNPKNKDTKLLFVHLTDVDKHRHQHEFGSVAYLNQVKVMDSQIGEIFNSVKQAG</sequence>
<gene>
    <name evidence="1" type="ORF">RPERSI_LOCUS18375</name>
</gene>
<comment type="caution">
    <text evidence="1">The sequence shown here is derived from an EMBL/GenBank/DDBJ whole genome shotgun (WGS) entry which is preliminary data.</text>
</comment>
<accession>A0ACA9RBX9</accession>
<evidence type="ECO:0000313" key="2">
    <source>
        <dbReference type="Proteomes" id="UP000789920"/>
    </source>
</evidence>
<keyword evidence="2" id="KW-1185">Reference proteome</keyword>
<reference evidence="1" key="1">
    <citation type="submission" date="2021-06" db="EMBL/GenBank/DDBJ databases">
        <authorList>
            <person name="Kallberg Y."/>
            <person name="Tangrot J."/>
            <person name="Rosling A."/>
        </authorList>
    </citation>
    <scope>NUCLEOTIDE SEQUENCE</scope>
    <source>
        <strain evidence="1">MA461A</strain>
    </source>
</reference>